<dbReference type="InterPro" id="IPR000873">
    <property type="entry name" value="AMP-dep_synth/lig_dom"/>
</dbReference>
<dbReference type="Gene3D" id="3.40.50.12780">
    <property type="entry name" value="N-terminal domain of ligase-like"/>
    <property type="match status" value="1"/>
</dbReference>
<evidence type="ECO:0000259" key="3">
    <source>
        <dbReference type="Pfam" id="PF23024"/>
    </source>
</evidence>
<gene>
    <name evidence="4" type="ORF">DB31_4265</name>
</gene>
<dbReference type="OrthoDB" id="6297021at2"/>
<feature type="domain" description="AMP-binding enzyme C-terminal" evidence="3">
    <location>
        <begin position="415"/>
        <end position="525"/>
    </location>
</feature>
<sequence length="582" mass="63975">MSDSLFTRISTAEASRGVYLSEDFADPPVALTYGELPARIVGCAEHFRQQGVKPGDKILFPFETSEAVVLSFLGLLELGALPLSVKPYILSTPKQAYRDFLSRISERHGVSLLLDSPSLKGLELPLRRVALPPTGVRAEGGRLREPAPQELAFVQFSSGSTAFPKGVPITWGNLTANLRMITGHMGFSSADRGCSWLPLYHDMGLVGGLLACVYGGCDIHISQPSSFLLDPMGWLEFMSRNRGTLAVIPNFAIDYSLKYLAELDEEELARLELSSLRAIYLGSEPINIPNLERFMALMGPRGLRRSAIKPCYGMAEAVLMVSCAGPEGGRVVTAPNGQSAISLGPPLSEFQLRLRTEDGRVCGERELGEIELRGGSLADAYYADERPLRGEEGFYATGDLGFVDGGELFITGRVNDRIKINGQSYFSSDFEQAIERLPFIRPGRSVVIQTQGRMVVLAEVHSPSVLERRAQSQQQVCSAILEAVGVTVALQDVLFIRYGQILKTSSGKLQRRAMTEAFEQGRIRVASPLELRADLLRLRAERLFYGSLFEVRRRGSRWLEMLHRFRAGRSRGEPGGQSPPSS</sequence>
<dbReference type="STRING" id="394096.DB31_4265"/>
<evidence type="ECO:0000259" key="2">
    <source>
        <dbReference type="Pfam" id="PF00501"/>
    </source>
</evidence>
<dbReference type="RefSeq" id="WP_044197892.1">
    <property type="nucleotide sequence ID" value="NZ_JMCB01000023.1"/>
</dbReference>
<dbReference type="PATRIC" id="fig|394096.3.peg.7999"/>
<dbReference type="GO" id="GO:0016874">
    <property type="term" value="F:ligase activity"/>
    <property type="evidence" value="ECO:0007669"/>
    <property type="project" value="UniProtKB-KW"/>
</dbReference>
<dbReference type="InterPro" id="IPR025110">
    <property type="entry name" value="AMP-bd_C"/>
</dbReference>
<organism evidence="4 5">
    <name type="scientific">Hyalangium minutum</name>
    <dbReference type="NCBI Taxonomy" id="394096"/>
    <lineage>
        <taxon>Bacteria</taxon>
        <taxon>Pseudomonadati</taxon>
        <taxon>Myxococcota</taxon>
        <taxon>Myxococcia</taxon>
        <taxon>Myxococcales</taxon>
        <taxon>Cystobacterineae</taxon>
        <taxon>Archangiaceae</taxon>
        <taxon>Hyalangium</taxon>
    </lineage>
</organism>
<dbReference type="PANTHER" id="PTHR22754:SF32">
    <property type="entry name" value="DISCO-INTERACTING PROTEIN 2"/>
    <property type="match status" value="1"/>
</dbReference>
<dbReference type="Gene3D" id="3.30.300.30">
    <property type="match status" value="1"/>
</dbReference>
<dbReference type="Proteomes" id="UP000028725">
    <property type="component" value="Unassembled WGS sequence"/>
</dbReference>
<keyword evidence="5" id="KW-1185">Reference proteome</keyword>
<dbReference type="GO" id="GO:0005886">
    <property type="term" value="C:plasma membrane"/>
    <property type="evidence" value="ECO:0007669"/>
    <property type="project" value="TreeGrafter"/>
</dbReference>
<dbReference type="GO" id="GO:0070566">
    <property type="term" value="F:adenylyltransferase activity"/>
    <property type="evidence" value="ECO:0007669"/>
    <property type="project" value="TreeGrafter"/>
</dbReference>
<dbReference type="Pfam" id="PF23024">
    <property type="entry name" value="AMP-dom_DIP2-like"/>
    <property type="match status" value="1"/>
</dbReference>
<dbReference type="InterPro" id="IPR042099">
    <property type="entry name" value="ANL_N_sf"/>
</dbReference>
<evidence type="ECO:0000313" key="5">
    <source>
        <dbReference type="Proteomes" id="UP000028725"/>
    </source>
</evidence>
<feature type="domain" description="AMP-dependent synthetase/ligase" evidence="2">
    <location>
        <begin position="28"/>
        <end position="382"/>
    </location>
</feature>
<dbReference type="InterPro" id="IPR045851">
    <property type="entry name" value="AMP-bd_C_sf"/>
</dbReference>
<reference evidence="4 5" key="1">
    <citation type="submission" date="2014-04" db="EMBL/GenBank/DDBJ databases">
        <title>Genome assembly of Hyalangium minutum DSM 14724.</title>
        <authorList>
            <person name="Sharma G."/>
            <person name="Subramanian S."/>
        </authorList>
    </citation>
    <scope>NUCLEOTIDE SEQUENCE [LARGE SCALE GENOMIC DNA]</scope>
    <source>
        <strain evidence="4 5">DSM 14724</strain>
    </source>
</reference>
<protein>
    <submittedName>
        <fullName evidence="4">Long-chain-fatty-acid--CoA ligase</fullName>
    </submittedName>
</protein>
<dbReference type="GO" id="GO:0006633">
    <property type="term" value="P:fatty acid biosynthetic process"/>
    <property type="evidence" value="ECO:0007669"/>
    <property type="project" value="TreeGrafter"/>
</dbReference>
<proteinExistence type="inferred from homology"/>
<dbReference type="AlphaFoldDB" id="A0A085W396"/>
<comment type="caution">
    <text evidence="4">The sequence shown here is derived from an EMBL/GenBank/DDBJ whole genome shotgun (WGS) entry which is preliminary data.</text>
</comment>
<keyword evidence="4" id="KW-0436">Ligase</keyword>
<name>A0A085W396_9BACT</name>
<dbReference type="SUPFAM" id="SSF56801">
    <property type="entry name" value="Acetyl-CoA synthetase-like"/>
    <property type="match status" value="1"/>
</dbReference>
<dbReference type="Pfam" id="PF00501">
    <property type="entry name" value="AMP-binding"/>
    <property type="match status" value="1"/>
</dbReference>
<dbReference type="EMBL" id="JMCB01000023">
    <property type="protein sequence ID" value="KFE62159.1"/>
    <property type="molecule type" value="Genomic_DNA"/>
</dbReference>
<comment type="similarity">
    <text evidence="1">Belongs to the ATP-dependent AMP-binding enzyme family.</text>
</comment>
<dbReference type="PANTHER" id="PTHR22754">
    <property type="entry name" value="DISCO-INTERACTING PROTEIN 2 DIP2 -RELATED"/>
    <property type="match status" value="1"/>
</dbReference>
<evidence type="ECO:0000256" key="1">
    <source>
        <dbReference type="ARBA" id="ARBA00006432"/>
    </source>
</evidence>
<accession>A0A085W396</accession>
<evidence type="ECO:0000313" key="4">
    <source>
        <dbReference type="EMBL" id="KFE62159.1"/>
    </source>
</evidence>